<keyword evidence="7" id="KW-1185">Reference proteome</keyword>
<dbReference type="Gene3D" id="3.40.50.2300">
    <property type="match status" value="1"/>
</dbReference>
<protein>
    <submittedName>
        <fullName evidence="6">Protein-tyrosine phosphatase</fullName>
    </submittedName>
</protein>
<reference evidence="6 7" key="1">
    <citation type="submission" date="2019-03" db="EMBL/GenBank/DDBJ databases">
        <title>Genomic Encyclopedia of Type Strains, Phase IV (KMG-IV): sequencing the most valuable type-strain genomes for metagenomic binning, comparative biology and taxonomic classification.</title>
        <authorList>
            <person name="Goeker M."/>
        </authorList>
    </citation>
    <scope>NUCLEOTIDE SEQUENCE [LARGE SCALE GENOMIC DNA]</scope>
    <source>
        <strain evidence="6 7">DSM 11170</strain>
    </source>
</reference>
<sequence length="153" mass="16288">MQLLLVCFGNTCRSAMAQALAEQMLAEEPAGTMTIRSAGIFAAGGAPASLMAQKVMAKRGISLAGHRATPVQLDLVAESDLVLTMEGRHRQLLCERMPEHAHKIHELLAFAGSSGDVSDPYGGDEEVYQACADELTAALQALLARLRRTEGPL</sequence>
<dbReference type="PRINTS" id="PR00719">
    <property type="entry name" value="LMWPTPASE"/>
</dbReference>
<evidence type="ECO:0000313" key="6">
    <source>
        <dbReference type="EMBL" id="TCP65221.1"/>
    </source>
</evidence>
<dbReference type="PANTHER" id="PTHR11717">
    <property type="entry name" value="LOW MOLECULAR WEIGHT PROTEIN TYROSINE PHOSPHATASE"/>
    <property type="match status" value="1"/>
</dbReference>
<dbReference type="SMART" id="SM00226">
    <property type="entry name" value="LMWPc"/>
    <property type="match status" value="1"/>
</dbReference>
<keyword evidence="3" id="KW-0904">Protein phosphatase</keyword>
<comment type="caution">
    <text evidence="6">The sequence shown here is derived from an EMBL/GenBank/DDBJ whole genome shotgun (WGS) entry which is preliminary data.</text>
</comment>
<feature type="domain" description="Phosphotyrosine protein phosphatase I" evidence="5">
    <location>
        <begin position="1"/>
        <end position="145"/>
    </location>
</feature>
<evidence type="ECO:0000256" key="4">
    <source>
        <dbReference type="PIRSR" id="PIRSR617867-1"/>
    </source>
</evidence>
<gene>
    <name evidence="6" type="ORF">EDD73_106105</name>
</gene>
<dbReference type="RefSeq" id="WP_131918633.1">
    <property type="nucleotide sequence ID" value="NZ_JAOQNU010000006.1"/>
</dbReference>
<dbReference type="CDD" id="cd16344">
    <property type="entry name" value="LMWPAP"/>
    <property type="match status" value="1"/>
</dbReference>
<dbReference type="SUPFAM" id="SSF52788">
    <property type="entry name" value="Phosphotyrosine protein phosphatases I"/>
    <property type="match status" value="1"/>
</dbReference>
<proteinExistence type="inferred from homology"/>
<evidence type="ECO:0000259" key="5">
    <source>
        <dbReference type="SMART" id="SM00226"/>
    </source>
</evidence>
<dbReference type="InterPro" id="IPR017867">
    <property type="entry name" value="Tyr_phospatase_low_mol_wt"/>
</dbReference>
<feature type="active site" description="Nucleophile" evidence="4">
    <location>
        <position position="13"/>
    </location>
</feature>
<dbReference type="InterPro" id="IPR023485">
    <property type="entry name" value="Ptyr_pPase"/>
</dbReference>
<dbReference type="InterPro" id="IPR036196">
    <property type="entry name" value="Ptyr_pPase_sf"/>
</dbReference>
<dbReference type="AlphaFoldDB" id="A0A4R2RYY1"/>
<dbReference type="EMBL" id="SLXT01000006">
    <property type="protein sequence ID" value="TCP65221.1"/>
    <property type="molecule type" value="Genomic_DNA"/>
</dbReference>
<evidence type="ECO:0000256" key="2">
    <source>
        <dbReference type="ARBA" id="ARBA00022801"/>
    </source>
</evidence>
<dbReference type="Proteomes" id="UP000294813">
    <property type="component" value="Unassembled WGS sequence"/>
</dbReference>
<evidence type="ECO:0000313" key="7">
    <source>
        <dbReference type="Proteomes" id="UP000294813"/>
    </source>
</evidence>
<keyword evidence="2" id="KW-0378">Hydrolase</keyword>
<accession>A0A4R2RYY1</accession>
<feature type="active site" description="Proton donor" evidence="4">
    <location>
        <position position="119"/>
    </location>
</feature>
<evidence type="ECO:0000256" key="1">
    <source>
        <dbReference type="ARBA" id="ARBA00011063"/>
    </source>
</evidence>
<organism evidence="6 7">
    <name type="scientific">Heliophilum fasciatum</name>
    <dbReference type="NCBI Taxonomy" id="35700"/>
    <lineage>
        <taxon>Bacteria</taxon>
        <taxon>Bacillati</taxon>
        <taxon>Bacillota</taxon>
        <taxon>Clostridia</taxon>
        <taxon>Eubacteriales</taxon>
        <taxon>Heliobacteriaceae</taxon>
        <taxon>Heliophilum</taxon>
    </lineage>
</organism>
<dbReference type="InterPro" id="IPR050438">
    <property type="entry name" value="LMW_PTPase"/>
</dbReference>
<comment type="similarity">
    <text evidence="1">Belongs to the low molecular weight phosphotyrosine protein phosphatase family.</text>
</comment>
<dbReference type="GO" id="GO:0004725">
    <property type="term" value="F:protein tyrosine phosphatase activity"/>
    <property type="evidence" value="ECO:0007669"/>
    <property type="project" value="InterPro"/>
</dbReference>
<dbReference type="OrthoDB" id="9784339at2"/>
<dbReference type="Pfam" id="PF01451">
    <property type="entry name" value="LMWPc"/>
    <property type="match status" value="1"/>
</dbReference>
<dbReference type="PANTHER" id="PTHR11717:SF31">
    <property type="entry name" value="LOW MOLECULAR WEIGHT PROTEIN-TYROSINE-PHOSPHATASE ETP-RELATED"/>
    <property type="match status" value="1"/>
</dbReference>
<evidence type="ECO:0000256" key="3">
    <source>
        <dbReference type="ARBA" id="ARBA00022912"/>
    </source>
</evidence>
<name>A0A4R2RYY1_9FIRM</name>
<feature type="active site" description="Nucleophile" evidence="4">
    <location>
        <position position="7"/>
    </location>
</feature>